<dbReference type="InterPro" id="IPR015797">
    <property type="entry name" value="NUDIX_hydrolase-like_dom_sf"/>
</dbReference>
<dbReference type="Gene3D" id="3.90.79.10">
    <property type="entry name" value="Nucleoside Triphosphate Pyrophosphohydrolase"/>
    <property type="match status" value="1"/>
</dbReference>
<proteinExistence type="predicted"/>
<comment type="cofactor">
    <cofactor evidence="1">
        <name>Mg(2+)</name>
        <dbReference type="ChEBI" id="CHEBI:18420"/>
    </cofactor>
</comment>
<evidence type="ECO:0000259" key="4">
    <source>
        <dbReference type="PROSITE" id="PS51462"/>
    </source>
</evidence>
<evidence type="ECO:0000313" key="6">
    <source>
        <dbReference type="Proteomes" id="UP000190637"/>
    </source>
</evidence>
<dbReference type="SUPFAM" id="SSF55811">
    <property type="entry name" value="Nudix"/>
    <property type="match status" value="1"/>
</dbReference>
<sequence length="180" mass="19987">MTPGEPTAGHEATWPAGRPEGPVVDRERVRALLFDGRGSVVLFRRVIADHPVYWSLPGGGIEPGETRLEALRRELDEELRAVATRFTPLTSVVVRHEDGRLHRQHLFACLLRDMRPEERYGPEFHAGNGRHEVVHVPFTAEAIEGVDLRPAALRAWIVASVDELRALFPAADTAAPPTTQ</sequence>
<dbReference type="PROSITE" id="PS51462">
    <property type="entry name" value="NUDIX"/>
    <property type="match status" value="1"/>
</dbReference>
<name>A0A1T4RAT2_9ACTN</name>
<dbReference type="Pfam" id="PF00293">
    <property type="entry name" value="NUDIX"/>
    <property type="match status" value="1"/>
</dbReference>
<feature type="region of interest" description="Disordered" evidence="3">
    <location>
        <begin position="1"/>
        <end position="21"/>
    </location>
</feature>
<evidence type="ECO:0000256" key="1">
    <source>
        <dbReference type="ARBA" id="ARBA00001946"/>
    </source>
</evidence>
<evidence type="ECO:0000313" key="5">
    <source>
        <dbReference type="EMBL" id="SKA12997.1"/>
    </source>
</evidence>
<keyword evidence="6" id="KW-1185">Reference proteome</keyword>
<dbReference type="InterPro" id="IPR000086">
    <property type="entry name" value="NUDIX_hydrolase_dom"/>
</dbReference>
<evidence type="ECO:0000256" key="2">
    <source>
        <dbReference type="ARBA" id="ARBA00022801"/>
    </source>
</evidence>
<dbReference type="OrthoDB" id="4545744at2"/>
<protein>
    <submittedName>
        <fullName evidence="5">ADP-ribose pyrophosphatase</fullName>
    </submittedName>
</protein>
<keyword evidence="2" id="KW-0378">Hydrolase</keyword>
<dbReference type="AlphaFoldDB" id="A0A1T4RAT2"/>
<accession>A0A1T4RAT2</accession>
<dbReference type="STRING" id="1122192.SAMN02745673_02658"/>
<dbReference type="PANTHER" id="PTHR43046">
    <property type="entry name" value="GDP-MANNOSE MANNOSYL HYDROLASE"/>
    <property type="match status" value="1"/>
</dbReference>
<evidence type="ECO:0000256" key="3">
    <source>
        <dbReference type="SAM" id="MobiDB-lite"/>
    </source>
</evidence>
<dbReference type="PANTHER" id="PTHR43046:SF14">
    <property type="entry name" value="MUTT_NUDIX FAMILY PROTEIN"/>
    <property type="match status" value="1"/>
</dbReference>
<gene>
    <name evidence="5" type="ORF">SAMN02745673_02658</name>
</gene>
<feature type="domain" description="Nudix hydrolase" evidence="4">
    <location>
        <begin position="24"/>
        <end position="171"/>
    </location>
</feature>
<organism evidence="5 6">
    <name type="scientific">Marinactinospora thermotolerans DSM 45154</name>
    <dbReference type="NCBI Taxonomy" id="1122192"/>
    <lineage>
        <taxon>Bacteria</taxon>
        <taxon>Bacillati</taxon>
        <taxon>Actinomycetota</taxon>
        <taxon>Actinomycetes</taxon>
        <taxon>Streptosporangiales</taxon>
        <taxon>Nocardiopsidaceae</taxon>
        <taxon>Marinactinospora</taxon>
    </lineage>
</organism>
<dbReference type="EMBL" id="FUWS01000006">
    <property type="protein sequence ID" value="SKA12997.1"/>
    <property type="molecule type" value="Genomic_DNA"/>
</dbReference>
<dbReference type="Proteomes" id="UP000190637">
    <property type="component" value="Unassembled WGS sequence"/>
</dbReference>
<dbReference type="RefSeq" id="WP_078761955.1">
    <property type="nucleotide sequence ID" value="NZ_FUWS01000006.1"/>
</dbReference>
<dbReference type="GO" id="GO:0016787">
    <property type="term" value="F:hydrolase activity"/>
    <property type="evidence" value="ECO:0007669"/>
    <property type="project" value="UniProtKB-KW"/>
</dbReference>
<reference evidence="5 6" key="1">
    <citation type="submission" date="2017-02" db="EMBL/GenBank/DDBJ databases">
        <authorList>
            <person name="Peterson S.W."/>
        </authorList>
    </citation>
    <scope>NUCLEOTIDE SEQUENCE [LARGE SCALE GENOMIC DNA]</scope>
    <source>
        <strain evidence="5 6">DSM 45154</strain>
    </source>
</reference>